<evidence type="ECO:0000256" key="2">
    <source>
        <dbReference type="ARBA" id="ARBA00004141"/>
    </source>
</evidence>
<keyword evidence="12 13" id="KW-0472">Membrane</keyword>
<dbReference type="SMART" id="SM00387">
    <property type="entry name" value="HATPase_c"/>
    <property type="match status" value="1"/>
</dbReference>
<reference evidence="15 16" key="1">
    <citation type="submission" date="2015-05" db="EMBL/GenBank/DDBJ databases">
        <title>Photobacterium galathea sp. nov.</title>
        <authorList>
            <person name="Machado H."/>
            <person name="Gram L."/>
        </authorList>
    </citation>
    <scope>NUCLEOTIDE SEQUENCE [LARGE SCALE GENOMIC DNA]</scope>
    <source>
        <strain evidence="15 16">DSM 22954</strain>
    </source>
</reference>
<feature type="domain" description="Histidine kinase" evidence="14">
    <location>
        <begin position="264"/>
        <end position="479"/>
    </location>
</feature>
<dbReference type="PANTHER" id="PTHR45436">
    <property type="entry name" value="SENSOR HISTIDINE KINASE YKOH"/>
    <property type="match status" value="1"/>
</dbReference>
<evidence type="ECO:0000256" key="1">
    <source>
        <dbReference type="ARBA" id="ARBA00000085"/>
    </source>
</evidence>
<accession>A0A0J1HEK1</accession>
<dbReference type="InterPro" id="IPR005467">
    <property type="entry name" value="His_kinase_dom"/>
</dbReference>
<keyword evidence="5" id="KW-0808">Transferase</keyword>
<evidence type="ECO:0000256" key="3">
    <source>
        <dbReference type="ARBA" id="ARBA00012438"/>
    </source>
</evidence>
<dbReference type="SMART" id="SM00388">
    <property type="entry name" value="HisKA"/>
    <property type="match status" value="1"/>
</dbReference>
<proteinExistence type="predicted"/>
<dbReference type="CDD" id="cd00075">
    <property type="entry name" value="HATPase"/>
    <property type="match status" value="1"/>
</dbReference>
<dbReference type="InterPro" id="IPR036097">
    <property type="entry name" value="HisK_dim/P_sf"/>
</dbReference>
<evidence type="ECO:0000256" key="12">
    <source>
        <dbReference type="ARBA" id="ARBA00023136"/>
    </source>
</evidence>
<dbReference type="Gene3D" id="1.10.287.130">
    <property type="match status" value="1"/>
</dbReference>
<name>A0A0J1HEK1_9GAMM</name>
<dbReference type="EMBL" id="LDOU01000007">
    <property type="protein sequence ID" value="KLV10031.1"/>
    <property type="molecule type" value="Genomic_DNA"/>
</dbReference>
<evidence type="ECO:0000256" key="9">
    <source>
        <dbReference type="ARBA" id="ARBA00022840"/>
    </source>
</evidence>
<dbReference type="InterPro" id="IPR003661">
    <property type="entry name" value="HisK_dim/P_dom"/>
</dbReference>
<keyword evidence="9" id="KW-0067">ATP-binding</keyword>
<dbReference type="STRING" id="320778.ABT57_10260"/>
<comment type="caution">
    <text evidence="15">The sequence shown here is derived from an EMBL/GenBank/DDBJ whole genome shotgun (WGS) entry which is preliminary data.</text>
</comment>
<dbReference type="InterPro" id="IPR036890">
    <property type="entry name" value="HATPase_C_sf"/>
</dbReference>
<keyword evidence="6 13" id="KW-0812">Transmembrane</keyword>
<dbReference type="PROSITE" id="PS50109">
    <property type="entry name" value="HIS_KIN"/>
    <property type="match status" value="1"/>
</dbReference>
<sequence length="499" mass="55741">MKTADAKPFSIKRRLILTSVGVAAFLVLISWVSIFFEAHHEIDEVYDARLGQSAKILALSMPHLLREPADIRAQAYSGWYQNIQRYGGGDDDTLTPYGHPYEQNLMFQFYSQGEILIKSPGAPDTLIGEPGTLGYGKVEINGEPWRRFQIELPPQHGLLKPAYLVVAEKQAIRRELINEIAVSTAAPQLILIAVLAVTLILITNKFFRPINELRQAISERHINRLDAISVKHPTIELEPLVRQLNYMLGEVEKAWSREKRLTQTAAHELKTPLAVLRLNAENALDALSRQQHHELRSDLQQILRGIERTDRVIQQLLMLSRVEAHHNQHIESLDLAENLRNVIANLVPLALKNDQHLALDGPESVRIMGYPILLSVLFSNLMDNAIRYAGKEADITVTLSTTKDWVEVTVSDSGEAIPDSLRDKIFEKFFRAHTERGDGAGLGMSIIKDIASLHGGSIELLPASGPRGNQFRVKLPARSAQIAPVNVIAKTRNEPHPAG</sequence>
<dbReference type="GO" id="GO:0000155">
    <property type="term" value="F:phosphorelay sensor kinase activity"/>
    <property type="evidence" value="ECO:0007669"/>
    <property type="project" value="InterPro"/>
</dbReference>
<dbReference type="PATRIC" id="fig|320778.3.peg.2235"/>
<dbReference type="SUPFAM" id="SSF55874">
    <property type="entry name" value="ATPase domain of HSP90 chaperone/DNA topoisomerase II/histidine kinase"/>
    <property type="match status" value="1"/>
</dbReference>
<dbReference type="EC" id="2.7.13.3" evidence="3"/>
<comment type="catalytic activity">
    <reaction evidence="1">
        <text>ATP + protein L-histidine = ADP + protein N-phospho-L-histidine.</text>
        <dbReference type="EC" id="2.7.13.3"/>
    </reaction>
</comment>
<dbReference type="RefSeq" id="WP_047885119.1">
    <property type="nucleotide sequence ID" value="NZ_CP071326.1"/>
</dbReference>
<evidence type="ECO:0000256" key="10">
    <source>
        <dbReference type="ARBA" id="ARBA00022989"/>
    </source>
</evidence>
<keyword evidence="16" id="KW-1185">Reference proteome</keyword>
<evidence type="ECO:0000313" key="16">
    <source>
        <dbReference type="Proteomes" id="UP000035909"/>
    </source>
</evidence>
<protein>
    <recommendedName>
        <fullName evidence="3">histidine kinase</fullName>
        <ecNumber evidence="3">2.7.13.3</ecNumber>
    </recommendedName>
</protein>
<keyword evidence="11" id="KW-0902">Two-component regulatory system</keyword>
<evidence type="ECO:0000256" key="11">
    <source>
        <dbReference type="ARBA" id="ARBA00023012"/>
    </source>
</evidence>
<keyword evidence="4" id="KW-0597">Phosphoprotein</keyword>
<dbReference type="Pfam" id="PF00512">
    <property type="entry name" value="HisKA"/>
    <property type="match status" value="1"/>
</dbReference>
<organism evidence="15 16">
    <name type="scientific">Photobacterium ganghwense</name>
    <dbReference type="NCBI Taxonomy" id="320778"/>
    <lineage>
        <taxon>Bacteria</taxon>
        <taxon>Pseudomonadati</taxon>
        <taxon>Pseudomonadota</taxon>
        <taxon>Gammaproteobacteria</taxon>
        <taxon>Vibrionales</taxon>
        <taxon>Vibrionaceae</taxon>
        <taxon>Photobacterium</taxon>
    </lineage>
</organism>
<evidence type="ECO:0000256" key="7">
    <source>
        <dbReference type="ARBA" id="ARBA00022741"/>
    </source>
</evidence>
<keyword evidence="8 15" id="KW-0418">Kinase</keyword>
<evidence type="ECO:0000256" key="5">
    <source>
        <dbReference type="ARBA" id="ARBA00022679"/>
    </source>
</evidence>
<feature type="transmembrane region" description="Helical" evidence="13">
    <location>
        <begin position="15"/>
        <end position="36"/>
    </location>
</feature>
<evidence type="ECO:0000313" key="15">
    <source>
        <dbReference type="EMBL" id="KLV10031.1"/>
    </source>
</evidence>
<dbReference type="CDD" id="cd00082">
    <property type="entry name" value="HisKA"/>
    <property type="match status" value="1"/>
</dbReference>
<comment type="subcellular location">
    <subcellularLocation>
        <location evidence="2">Membrane</location>
        <topology evidence="2">Multi-pass membrane protein</topology>
    </subcellularLocation>
</comment>
<feature type="transmembrane region" description="Helical" evidence="13">
    <location>
        <begin position="189"/>
        <end position="207"/>
    </location>
</feature>
<evidence type="ECO:0000256" key="4">
    <source>
        <dbReference type="ARBA" id="ARBA00022553"/>
    </source>
</evidence>
<dbReference type="GO" id="GO:0005886">
    <property type="term" value="C:plasma membrane"/>
    <property type="evidence" value="ECO:0007669"/>
    <property type="project" value="TreeGrafter"/>
</dbReference>
<dbReference type="PRINTS" id="PR00344">
    <property type="entry name" value="BCTRLSENSOR"/>
</dbReference>
<evidence type="ECO:0000256" key="13">
    <source>
        <dbReference type="SAM" id="Phobius"/>
    </source>
</evidence>
<keyword evidence="7" id="KW-0547">Nucleotide-binding</keyword>
<evidence type="ECO:0000256" key="8">
    <source>
        <dbReference type="ARBA" id="ARBA00022777"/>
    </source>
</evidence>
<dbReference type="OrthoDB" id="9809766at2"/>
<keyword evidence="10 13" id="KW-1133">Transmembrane helix</keyword>
<dbReference type="InterPro" id="IPR004358">
    <property type="entry name" value="Sig_transdc_His_kin-like_C"/>
</dbReference>
<dbReference type="Proteomes" id="UP000035909">
    <property type="component" value="Unassembled WGS sequence"/>
</dbReference>
<evidence type="ECO:0000256" key="6">
    <source>
        <dbReference type="ARBA" id="ARBA00022692"/>
    </source>
</evidence>
<gene>
    <name evidence="15" type="ORF">ABT57_10260</name>
</gene>
<dbReference type="PANTHER" id="PTHR45436:SF14">
    <property type="entry name" value="SENSOR PROTEIN QSEC"/>
    <property type="match status" value="1"/>
</dbReference>
<dbReference type="Pfam" id="PF02518">
    <property type="entry name" value="HATPase_c"/>
    <property type="match status" value="1"/>
</dbReference>
<dbReference type="GO" id="GO:0005524">
    <property type="term" value="F:ATP binding"/>
    <property type="evidence" value="ECO:0007669"/>
    <property type="project" value="UniProtKB-KW"/>
</dbReference>
<dbReference type="AlphaFoldDB" id="A0A0J1HEK1"/>
<dbReference type="Gene3D" id="3.30.565.10">
    <property type="entry name" value="Histidine kinase-like ATPase, C-terminal domain"/>
    <property type="match status" value="1"/>
</dbReference>
<dbReference type="SUPFAM" id="SSF47384">
    <property type="entry name" value="Homodimeric domain of signal transducing histidine kinase"/>
    <property type="match status" value="1"/>
</dbReference>
<dbReference type="InterPro" id="IPR003594">
    <property type="entry name" value="HATPase_dom"/>
</dbReference>
<evidence type="ECO:0000259" key="14">
    <source>
        <dbReference type="PROSITE" id="PS50109"/>
    </source>
</evidence>
<dbReference type="InterPro" id="IPR050428">
    <property type="entry name" value="TCS_sensor_his_kinase"/>
</dbReference>